<dbReference type="PANTHER" id="PTHR23354">
    <property type="entry name" value="NUCLEOLAR PROTEIN 7/ESTROGEN RECEPTOR COACTIVATOR-RELATED"/>
    <property type="match status" value="1"/>
</dbReference>
<keyword evidence="3" id="KW-1185">Reference proteome</keyword>
<comment type="caution">
    <text evidence="2">The sequence shown here is derived from an EMBL/GenBank/DDBJ whole genome shotgun (WGS) entry which is preliminary data.</text>
</comment>
<sequence length="539" mass="59866">MGASTSTEQKVSIEQREAESLAASSGALPMLQKAFSKLADPNSNAISIETLQRCLCVTYKNPSCEAPAVLDSFVGMLDHLGSSIVDLFFVPEKGGVRWVEFVRGYNKCCGRMSSSLSLNVLLRVFATTAKKAGIPVNLEFESEDADCKINGSLMPKDVLMLLWMSWTMSWDFKVLKFSTRNANLCLPDVNHMVLSAVTSCAEVGSSFDMWNCDVSGLQVQLPVGKFLTWALKTFPSLPDCFMQFVHARLQSSVNEEDKLESSNLLIGEISTARAGSSYLLTCGIAWAISLTIRSTISEEMLKTCLSSNADETDENLLYRSSLHGRGLNRFWSNIEGYEAPSVILISATSGDAHEGSSSEKKWIIGALTHQGFENKDMFYGSSGIMYSLSPVFHVYLSTGKEKNFVYSHLHPTSRVYEPHPKPVGIAFGGTLGNERIFIDEDFARVTVRHHAADKTYQPGSLFPDQGFLSVEALILEVEVWGLGGKRAKEVQDSYKKREDLFTEQRRRVDLKTFASWEDSPEKVMMDMVSDPNAVRREDR</sequence>
<dbReference type="EMBL" id="VOIH02000005">
    <property type="protein sequence ID" value="KAF3446753.1"/>
    <property type="molecule type" value="Genomic_DNA"/>
</dbReference>
<dbReference type="PROSITE" id="PS51886">
    <property type="entry name" value="TLDC"/>
    <property type="match status" value="1"/>
</dbReference>
<dbReference type="AlphaFoldDB" id="A0A8K0MIB8"/>
<dbReference type="Pfam" id="PF07534">
    <property type="entry name" value="TLD"/>
    <property type="match status" value="1"/>
</dbReference>
<organism evidence="2 3">
    <name type="scientific">Rhamnella rubrinervis</name>
    <dbReference type="NCBI Taxonomy" id="2594499"/>
    <lineage>
        <taxon>Eukaryota</taxon>
        <taxon>Viridiplantae</taxon>
        <taxon>Streptophyta</taxon>
        <taxon>Embryophyta</taxon>
        <taxon>Tracheophyta</taxon>
        <taxon>Spermatophyta</taxon>
        <taxon>Magnoliopsida</taxon>
        <taxon>eudicotyledons</taxon>
        <taxon>Gunneridae</taxon>
        <taxon>Pentapetalae</taxon>
        <taxon>rosids</taxon>
        <taxon>fabids</taxon>
        <taxon>Rosales</taxon>
        <taxon>Rhamnaceae</taxon>
        <taxon>rhamnoid group</taxon>
        <taxon>Rhamneae</taxon>
        <taxon>Rhamnella</taxon>
    </lineage>
</organism>
<reference evidence="2" key="1">
    <citation type="submission" date="2020-03" db="EMBL/GenBank/DDBJ databases">
        <title>A high-quality chromosome-level genome assembly of a woody plant with both climbing and erect habits, Rhamnella rubrinervis.</title>
        <authorList>
            <person name="Lu Z."/>
            <person name="Yang Y."/>
            <person name="Zhu X."/>
            <person name="Sun Y."/>
        </authorList>
    </citation>
    <scope>NUCLEOTIDE SEQUENCE</scope>
    <source>
        <strain evidence="2">BYM</strain>
        <tissue evidence="2">Leaf</tissue>
    </source>
</reference>
<protein>
    <recommendedName>
        <fullName evidence="1">TLDc domain-containing protein</fullName>
    </recommendedName>
</protein>
<gene>
    <name evidence="2" type="ORF">FNV43_RR11933</name>
</gene>
<evidence type="ECO:0000259" key="1">
    <source>
        <dbReference type="PROSITE" id="PS51886"/>
    </source>
</evidence>
<proteinExistence type="predicted"/>
<feature type="domain" description="TLDc" evidence="1">
    <location>
        <begin position="291"/>
        <end position="483"/>
    </location>
</feature>
<dbReference type="InterPro" id="IPR006571">
    <property type="entry name" value="TLDc_dom"/>
</dbReference>
<evidence type="ECO:0000313" key="3">
    <source>
        <dbReference type="Proteomes" id="UP000796880"/>
    </source>
</evidence>
<accession>A0A8K0MIB8</accession>
<evidence type="ECO:0000313" key="2">
    <source>
        <dbReference type="EMBL" id="KAF3446753.1"/>
    </source>
</evidence>
<name>A0A8K0MIB8_9ROSA</name>
<dbReference type="Proteomes" id="UP000796880">
    <property type="component" value="Unassembled WGS sequence"/>
</dbReference>
<dbReference type="PANTHER" id="PTHR23354:SF104">
    <property type="entry name" value="TLD-DOMAIN CONTAINING NUCLEOLAR PROTEIN"/>
    <property type="match status" value="1"/>
</dbReference>
<dbReference type="OrthoDB" id="289228at2759"/>
<dbReference type="SMART" id="SM00584">
    <property type="entry name" value="TLDc"/>
    <property type="match status" value="1"/>
</dbReference>